<dbReference type="CDD" id="cd03801">
    <property type="entry name" value="GT4_PimA-like"/>
    <property type="match status" value="1"/>
</dbReference>
<evidence type="ECO:0000256" key="1">
    <source>
        <dbReference type="SAM" id="Phobius"/>
    </source>
</evidence>
<dbReference type="EMBL" id="CM001555">
    <property type="protein sequence ID" value="EJG06721.1"/>
    <property type="molecule type" value="Genomic_DNA"/>
</dbReference>
<accession>J0RYT0</accession>
<dbReference type="AlphaFoldDB" id="J0RYT0"/>
<name>J0RYT0_9EURY</name>
<feature type="transmembrane region" description="Helical" evidence="1">
    <location>
        <begin position="95"/>
        <end position="115"/>
    </location>
</feature>
<evidence type="ECO:0000313" key="4">
    <source>
        <dbReference type="Proteomes" id="UP000005095"/>
    </source>
</evidence>
<keyword evidence="3" id="KW-0808">Transferase</keyword>
<dbReference type="STRING" id="28892.Metli_0757"/>
<organism evidence="3 4">
    <name type="scientific">Methanofollis liminatans DSM 4140</name>
    <dbReference type="NCBI Taxonomy" id="28892"/>
    <lineage>
        <taxon>Archaea</taxon>
        <taxon>Methanobacteriati</taxon>
        <taxon>Methanobacteriota</taxon>
        <taxon>Stenosarchaea group</taxon>
        <taxon>Methanomicrobia</taxon>
        <taxon>Methanomicrobiales</taxon>
        <taxon>Methanomicrobiaceae</taxon>
        <taxon>Methanofollis</taxon>
    </lineage>
</organism>
<dbReference type="PATRIC" id="fig|28892.9.peg.806"/>
<proteinExistence type="predicted"/>
<dbReference type="HOGENOM" id="CLU_009583_2_2_2"/>
<sequence>MDTKITTIQLISGRWDRDNLSIARTATKLLNSLLPLTQHVVSITTNHRIPTNSNQVEQTIIPYSSGKRSLIRLTSILHHEIAVTKKVISCSDARVVLFCFGADLFVLPILTAKILNKKVFIRADGRPSHYLRAMRYSKIKIAFFTLIERLIYPLVDRIVLEHPYMLYYFNYKQYQKKVVAIPLYIDSTLFKRSKDLKSRHFDFAFIGRFSPEKGIIEFISALQGLPSGINILVIGDGPLKNDIPWPNQCALTYFPWVDHEAMPNFLNDIKILVMPSYKEGLSNLLLESMACGTPVLATPVGAAMDIVIDEKTGFIMENNSPECIAKNMIRALNSPDLEQIAESGRRFVEGNFMLEGSVEKWRRVLRDVV</sequence>
<dbReference type="SUPFAM" id="SSF53756">
    <property type="entry name" value="UDP-Glycosyltransferase/glycogen phosphorylase"/>
    <property type="match status" value="1"/>
</dbReference>
<keyword evidence="1" id="KW-0812">Transmembrane</keyword>
<dbReference type="InterPro" id="IPR050194">
    <property type="entry name" value="Glycosyltransferase_grp1"/>
</dbReference>
<protein>
    <submittedName>
        <fullName evidence="3">Glycosyl transferase group 1</fullName>
    </submittedName>
</protein>
<dbReference type="PANTHER" id="PTHR45947">
    <property type="entry name" value="SULFOQUINOVOSYL TRANSFERASE SQD2"/>
    <property type="match status" value="1"/>
</dbReference>
<dbReference type="InterPro" id="IPR001296">
    <property type="entry name" value="Glyco_trans_1"/>
</dbReference>
<dbReference type="PANTHER" id="PTHR45947:SF14">
    <property type="entry name" value="SLL1723 PROTEIN"/>
    <property type="match status" value="1"/>
</dbReference>
<dbReference type="Pfam" id="PF00534">
    <property type="entry name" value="Glycos_transf_1"/>
    <property type="match status" value="1"/>
</dbReference>
<keyword evidence="1" id="KW-1133">Transmembrane helix</keyword>
<dbReference type="GO" id="GO:0016757">
    <property type="term" value="F:glycosyltransferase activity"/>
    <property type="evidence" value="ECO:0007669"/>
    <property type="project" value="InterPro"/>
</dbReference>
<gene>
    <name evidence="3" type="ORF">Metli_0757</name>
</gene>
<reference evidence="3 4" key="1">
    <citation type="submission" date="2011-08" db="EMBL/GenBank/DDBJ databases">
        <title>The complete genome of Methanofollis liminatans DSM 4140.</title>
        <authorList>
            <consortium name="US DOE Joint Genome Institute (JGI-PGF)"/>
            <person name="Lucas S."/>
            <person name="Han J."/>
            <person name="Lapidus A."/>
            <person name="Bruce D."/>
            <person name="Goodwin L."/>
            <person name="Pitluck S."/>
            <person name="Peters L."/>
            <person name="Kyrpides N."/>
            <person name="Mavromatis K."/>
            <person name="Ivanova N."/>
            <person name="Mikhailova N."/>
            <person name="Lu M."/>
            <person name="Detter J.C."/>
            <person name="Tapia R."/>
            <person name="Han C."/>
            <person name="Land M."/>
            <person name="Hauser L."/>
            <person name="Markowitz V."/>
            <person name="Cheng J.-F."/>
            <person name="Hugenholtz P."/>
            <person name="Woyke T."/>
            <person name="Wu D."/>
            <person name="Spring S."/>
            <person name="Schuler E."/>
            <person name="Brambilla E."/>
            <person name="Klenk H.-P."/>
            <person name="Eisen J.A."/>
        </authorList>
    </citation>
    <scope>NUCLEOTIDE SEQUENCE [LARGE SCALE GENOMIC DNA]</scope>
    <source>
        <strain evidence="3 4">DSM 4140</strain>
    </source>
</reference>
<dbReference type="Gene3D" id="3.40.50.2000">
    <property type="entry name" value="Glycogen Phosphorylase B"/>
    <property type="match status" value="2"/>
</dbReference>
<keyword evidence="4" id="KW-1185">Reference proteome</keyword>
<evidence type="ECO:0000313" key="3">
    <source>
        <dbReference type="EMBL" id="EJG06721.1"/>
    </source>
</evidence>
<feature type="domain" description="Glycosyl transferase family 1" evidence="2">
    <location>
        <begin position="191"/>
        <end position="341"/>
    </location>
</feature>
<evidence type="ECO:0000259" key="2">
    <source>
        <dbReference type="Pfam" id="PF00534"/>
    </source>
</evidence>
<dbReference type="Proteomes" id="UP000005095">
    <property type="component" value="Chromosome"/>
</dbReference>
<keyword evidence="1" id="KW-0472">Membrane</keyword>